<evidence type="ECO:0000256" key="2">
    <source>
        <dbReference type="ARBA" id="ARBA00022679"/>
    </source>
</evidence>
<dbReference type="GO" id="GO:0032259">
    <property type="term" value="P:methylation"/>
    <property type="evidence" value="ECO:0007669"/>
    <property type="project" value="UniProtKB-KW"/>
</dbReference>
<evidence type="ECO:0000313" key="4">
    <source>
        <dbReference type="EMBL" id="MDR6225765.1"/>
    </source>
</evidence>
<protein>
    <submittedName>
        <fullName evidence="4">Malonyl-CoA O-methyltransferase</fullName>
        <ecNumber evidence="4">2.1.1.197</ecNumber>
    </submittedName>
</protein>
<organism evidence="4 5">
    <name type="scientific">Desmospora profundinema</name>
    <dbReference type="NCBI Taxonomy" id="1571184"/>
    <lineage>
        <taxon>Bacteria</taxon>
        <taxon>Bacillati</taxon>
        <taxon>Bacillota</taxon>
        <taxon>Bacilli</taxon>
        <taxon>Bacillales</taxon>
        <taxon>Thermoactinomycetaceae</taxon>
        <taxon>Desmospora</taxon>
    </lineage>
</organism>
<dbReference type="InterPro" id="IPR050602">
    <property type="entry name" value="Malonyl-ACP_OMT"/>
</dbReference>
<dbReference type="Gene3D" id="3.40.50.150">
    <property type="entry name" value="Vaccinia Virus protein VP39"/>
    <property type="match status" value="1"/>
</dbReference>
<keyword evidence="2 4" id="KW-0808">Transferase</keyword>
<dbReference type="SUPFAM" id="SSF53335">
    <property type="entry name" value="S-adenosyl-L-methionine-dependent methyltransferases"/>
    <property type="match status" value="1"/>
</dbReference>
<accession>A0ABU1ILW5</accession>
<dbReference type="PANTHER" id="PTHR13090:SF1">
    <property type="entry name" value="ARGININE-HYDROXYLASE NDUFAF5, MITOCHONDRIAL"/>
    <property type="match status" value="1"/>
</dbReference>
<dbReference type="GO" id="GO:0102130">
    <property type="term" value="F:malonyl-CoA methyltransferase activity"/>
    <property type="evidence" value="ECO:0007669"/>
    <property type="project" value="UniProtKB-EC"/>
</dbReference>
<dbReference type="RefSeq" id="WP_309864804.1">
    <property type="nucleotide sequence ID" value="NZ_JAVDQG010000003.1"/>
</dbReference>
<dbReference type="Proteomes" id="UP001185012">
    <property type="component" value="Unassembled WGS sequence"/>
</dbReference>
<evidence type="ECO:0000256" key="1">
    <source>
        <dbReference type="ARBA" id="ARBA00022603"/>
    </source>
</evidence>
<evidence type="ECO:0000259" key="3">
    <source>
        <dbReference type="Pfam" id="PF13649"/>
    </source>
</evidence>
<dbReference type="EMBL" id="JAVDQG010000003">
    <property type="protein sequence ID" value="MDR6225765.1"/>
    <property type="molecule type" value="Genomic_DNA"/>
</dbReference>
<comment type="caution">
    <text evidence="4">The sequence shown here is derived from an EMBL/GenBank/DDBJ whole genome shotgun (WGS) entry which is preliminary data.</text>
</comment>
<name>A0ABU1ILW5_9BACL</name>
<sequence length="284" mass="33260">MKQSKEQMARAFNQLADIFDRQAVIQKRMAHRIIQTLDEQKVDAKEIVEVGCGTGYLTQLLCDRFPHARLTVVDFSENMVRWARRGLEGCHGSSIRFVVADAETMEWEEGRYDLVASNATIHWFNQPSQTLSRLVRALTDGGFFVASTFGPDTWQELQELYAEEISGEDDLFSEWDPDCMRSVSEWEEILLHTGLYRPQSMVCWHRKTYRDCHHFLKTIQHLGGSCVFGQKRFWEMEEPPVIRMMERYDRAYRQDGDVYATYQLVQFFGRKMDGLKRKTRTGEV</sequence>
<feature type="domain" description="Methyltransferase" evidence="3">
    <location>
        <begin position="47"/>
        <end position="142"/>
    </location>
</feature>
<dbReference type="PANTHER" id="PTHR13090">
    <property type="entry name" value="ARGININE-HYDROXYLASE NDUFAF5, MITOCHONDRIAL"/>
    <property type="match status" value="1"/>
</dbReference>
<gene>
    <name evidence="4" type="ORF">JOE21_001763</name>
</gene>
<dbReference type="InterPro" id="IPR041698">
    <property type="entry name" value="Methyltransf_25"/>
</dbReference>
<dbReference type="EC" id="2.1.1.197" evidence="4"/>
<dbReference type="CDD" id="cd02440">
    <property type="entry name" value="AdoMet_MTases"/>
    <property type="match status" value="1"/>
</dbReference>
<dbReference type="Pfam" id="PF13649">
    <property type="entry name" value="Methyltransf_25"/>
    <property type="match status" value="1"/>
</dbReference>
<reference evidence="4 5" key="1">
    <citation type="submission" date="2023-07" db="EMBL/GenBank/DDBJ databases">
        <title>Genomic Encyclopedia of Type Strains, Phase IV (KMG-IV): sequencing the most valuable type-strain genomes for metagenomic binning, comparative biology and taxonomic classification.</title>
        <authorList>
            <person name="Goeker M."/>
        </authorList>
    </citation>
    <scope>NUCLEOTIDE SEQUENCE [LARGE SCALE GENOMIC DNA]</scope>
    <source>
        <strain evidence="4 5">DSM 45903</strain>
    </source>
</reference>
<keyword evidence="5" id="KW-1185">Reference proteome</keyword>
<keyword evidence="1 4" id="KW-0489">Methyltransferase</keyword>
<evidence type="ECO:0000313" key="5">
    <source>
        <dbReference type="Proteomes" id="UP001185012"/>
    </source>
</evidence>
<dbReference type="InterPro" id="IPR029063">
    <property type="entry name" value="SAM-dependent_MTases_sf"/>
</dbReference>
<proteinExistence type="predicted"/>